<dbReference type="AlphaFoldDB" id="A0AA40KHG3"/>
<organism evidence="1 2">
    <name type="scientific">Melipona bicolor</name>
    <dbReference type="NCBI Taxonomy" id="60889"/>
    <lineage>
        <taxon>Eukaryota</taxon>
        <taxon>Metazoa</taxon>
        <taxon>Ecdysozoa</taxon>
        <taxon>Arthropoda</taxon>
        <taxon>Hexapoda</taxon>
        <taxon>Insecta</taxon>
        <taxon>Pterygota</taxon>
        <taxon>Neoptera</taxon>
        <taxon>Endopterygota</taxon>
        <taxon>Hymenoptera</taxon>
        <taxon>Apocrita</taxon>
        <taxon>Aculeata</taxon>
        <taxon>Apoidea</taxon>
        <taxon>Anthophila</taxon>
        <taxon>Apidae</taxon>
        <taxon>Melipona</taxon>
    </lineage>
</organism>
<proteinExistence type="predicted"/>
<keyword evidence="2" id="KW-1185">Reference proteome</keyword>
<dbReference type="Proteomes" id="UP001177670">
    <property type="component" value="Unassembled WGS sequence"/>
</dbReference>
<evidence type="ECO:0000313" key="1">
    <source>
        <dbReference type="EMBL" id="KAK1120231.1"/>
    </source>
</evidence>
<accession>A0AA40KHG3</accession>
<name>A0AA40KHG3_9HYME</name>
<evidence type="ECO:0000313" key="2">
    <source>
        <dbReference type="Proteomes" id="UP001177670"/>
    </source>
</evidence>
<gene>
    <name evidence="1" type="ORF">K0M31_012598</name>
</gene>
<reference evidence="1" key="1">
    <citation type="submission" date="2021-10" db="EMBL/GenBank/DDBJ databases">
        <title>Melipona bicolor Genome sequencing and assembly.</title>
        <authorList>
            <person name="Araujo N.S."/>
            <person name="Arias M.C."/>
        </authorList>
    </citation>
    <scope>NUCLEOTIDE SEQUENCE</scope>
    <source>
        <strain evidence="1">USP_2M_L1-L4_2017</strain>
        <tissue evidence="1">Whole body</tissue>
    </source>
</reference>
<comment type="caution">
    <text evidence="1">The sequence shown here is derived from an EMBL/GenBank/DDBJ whole genome shotgun (WGS) entry which is preliminary data.</text>
</comment>
<dbReference type="EMBL" id="JAHYIQ010000032">
    <property type="protein sequence ID" value="KAK1120231.1"/>
    <property type="molecule type" value="Genomic_DNA"/>
</dbReference>
<protein>
    <submittedName>
        <fullName evidence="1">Uncharacterized protein</fullName>
    </submittedName>
</protein>
<sequence length="78" mass="8963">MNPSSLERFICRKRPDQNFNSIEDIPTCKKKIKTISIVSVLEQNRTLRLGSWNALQRSSRCHGTLLSMGPLSYPERQS</sequence>